<dbReference type="SUPFAM" id="SSF51556">
    <property type="entry name" value="Metallo-dependent hydrolases"/>
    <property type="match status" value="1"/>
</dbReference>
<dbReference type="Proteomes" id="UP001267407">
    <property type="component" value="Unassembled WGS sequence"/>
</dbReference>
<evidence type="ECO:0000259" key="2">
    <source>
        <dbReference type="SMART" id="SM00458"/>
    </source>
</evidence>
<comment type="caution">
    <text evidence="3">The sequence shown here is derived from an EMBL/GenBank/DDBJ whole genome shotgun (WGS) entry which is preliminary data.</text>
</comment>
<dbReference type="Pfam" id="PF00652">
    <property type="entry name" value="Ricin_B_lectin"/>
    <property type="match status" value="2"/>
</dbReference>
<protein>
    <submittedName>
        <fullName evidence="3">Ricin-type beta-trefoil lectin domain protein</fullName>
    </submittedName>
</protein>
<name>A0ABU2HC83_9GAMM</name>
<feature type="domain" description="Ricin B lectin" evidence="2">
    <location>
        <begin position="842"/>
        <end position="962"/>
    </location>
</feature>
<reference evidence="3" key="1">
    <citation type="submission" date="2023-09" db="EMBL/GenBank/DDBJ databases">
        <title>Marinobacter sediminicola sp. nov. and Marinobacter maritimum sp. nov., isolated from marine sediment.</title>
        <authorList>
            <person name="An J."/>
        </authorList>
    </citation>
    <scope>NUCLEOTIDE SEQUENCE</scope>
    <source>
        <strain evidence="3">F60267</strain>
    </source>
</reference>
<dbReference type="Gene3D" id="3.20.20.140">
    <property type="entry name" value="Metal-dependent hydrolases"/>
    <property type="match status" value="1"/>
</dbReference>
<feature type="chain" id="PRO_5046392687" evidence="1">
    <location>
        <begin position="22"/>
        <end position="965"/>
    </location>
</feature>
<dbReference type="InterPro" id="IPR032466">
    <property type="entry name" value="Metal_Hydrolase"/>
</dbReference>
<dbReference type="InterPro" id="IPR000772">
    <property type="entry name" value="Ricin_B_lectin"/>
</dbReference>
<feature type="domain" description="Ricin B lectin" evidence="2">
    <location>
        <begin position="706"/>
        <end position="835"/>
    </location>
</feature>
<dbReference type="InterPro" id="IPR035992">
    <property type="entry name" value="Ricin_B-like_lectins"/>
</dbReference>
<gene>
    <name evidence="3" type="ORF">RKA07_01085</name>
</gene>
<keyword evidence="4" id="KW-1185">Reference proteome</keyword>
<proteinExistence type="predicted"/>
<keyword evidence="1" id="KW-0732">Signal</keyword>
<dbReference type="Gene3D" id="2.80.10.50">
    <property type="match status" value="3"/>
</dbReference>
<sequence length="965" mass="105799">MARFILALFGAATLLGSTAHASEENSDAVFGLAQGCYAVQSLHNDRFMRRYKTNGTINNGWSFDFRAENAGQAASFYFKPSGFGTFLMRDQAGRFLDTRLPAEITAGTDPAQHANWRIDQRVEGGEHQFKLTSLYLNRSLRHNWNSRGIYFIDLLNPWNRNSEDWFRLVPAENCADFPEAELNIAGDRDQLKGNANAPVRGSIDAHTHITSYEFMGGTMMGGAPFHPFGVTKALADSSDVHGPNGSLDVIGNLMGFNDINFRYNTAGWPDFPFWPNHQSLSHTGYYYRWIERAFLGGQRMMVTHLVENEVLCNIQSTLLPQSWGGTNSCNTMESIDLQILRLHEMQAYVDAQAGGPGKGFFRLVSSPEQARQVIADGKMAIVLGIEASELFNCGLKDQTCSQAYVDAQLQKYHDLGVRVIYPIHRFDNQFGGARIEGGLINVGNNLSTGRYFSTSACAEETEGQMMINDLGLFGLEGLLGVSGSTNYDETTGQCNNRGLTDLGIYLVNRLMDMGMVIEVDHMSQHSHEAVLDIAEARQYSGLISGHSHMHAGTNGTVHPNAVRIAELGGILAPYNSDADTIGGAISGFLDKVEATDYLPGVTFSTDMSGIGNQPGPRASVAVSPLVYPFTTEFGFTVDKQITGNRSFDLNSDGMAHYGLVADHIQDIRERAPSRVYESVMNSAEAYLQMWERARGNTNRQFVNPLANYVTIYNRGTNTCMDIPGNDDGVTSGAWVDHYACQPLARDQRWLFDLAQGTISNQEGDDAFCLDNNGTPWNNGYPNLQACNGSSQQSWQYSGQRITNAGSNNHSLDAYGSGWVGFWQSHGNANQQWELRMDSASARWAEYRSAKSGLCLSASGVGAQLNLAACSGADAQLWQWQPTLGVLRSGLDPGLCVSSSARTTNNTPLVLAACSASAAQQFEQHADKSFRLKQNSQYAMDAAGQALVMWQHHGGSNQQWIATLPQ</sequence>
<accession>A0ABU2HC83</accession>
<dbReference type="SMART" id="SM00458">
    <property type="entry name" value="RICIN"/>
    <property type="match status" value="2"/>
</dbReference>
<evidence type="ECO:0000313" key="3">
    <source>
        <dbReference type="EMBL" id="MDS1308689.1"/>
    </source>
</evidence>
<dbReference type="SUPFAM" id="SSF50370">
    <property type="entry name" value="Ricin B-like lectins"/>
    <property type="match status" value="2"/>
</dbReference>
<dbReference type="RefSeq" id="WP_310965325.1">
    <property type="nucleotide sequence ID" value="NZ_JAVMBO010000003.1"/>
</dbReference>
<feature type="signal peptide" evidence="1">
    <location>
        <begin position="1"/>
        <end position="21"/>
    </location>
</feature>
<organism evidence="3 4">
    <name type="scientific">Marinobacter xiaoshiensis</name>
    <dbReference type="NCBI Taxonomy" id="3073652"/>
    <lineage>
        <taxon>Bacteria</taxon>
        <taxon>Pseudomonadati</taxon>
        <taxon>Pseudomonadota</taxon>
        <taxon>Gammaproteobacteria</taxon>
        <taxon>Pseudomonadales</taxon>
        <taxon>Marinobacteraceae</taxon>
        <taxon>Marinobacter</taxon>
    </lineage>
</organism>
<dbReference type="EMBL" id="JAVMBO010000003">
    <property type="protein sequence ID" value="MDS1308689.1"/>
    <property type="molecule type" value="Genomic_DNA"/>
</dbReference>
<evidence type="ECO:0000256" key="1">
    <source>
        <dbReference type="SAM" id="SignalP"/>
    </source>
</evidence>
<dbReference type="PROSITE" id="PS50231">
    <property type="entry name" value="RICIN_B_LECTIN"/>
    <property type="match status" value="2"/>
</dbReference>
<evidence type="ECO:0000313" key="4">
    <source>
        <dbReference type="Proteomes" id="UP001267407"/>
    </source>
</evidence>